<organism evidence="2 3">
    <name type="scientific">Crossiella cryophila</name>
    <dbReference type="NCBI Taxonomy" id="43355"/>
    <lineage>
        <taxon>Bacteria</taxon>
        <taxon>Bacillati</taxon>
        <taxon>Actinomycetota</taxon>
        <taxon>Actinomycetes</taxon>
        <taxon>Pseudonocardiales</taxon>
        <taxon>Pseudonocardiaceae</taxon>
        <taxon>Crossiella</taxon>
    </lineage>
</organism>
<evidence type="ECO:0000313" key="2">
    <source>
        <dbReference type="EMBL" id="MBB4679388.1"/>
    </source>
</evidence>
<dbReference type="Pfam" id="PF12840">
    <property type="entry name" value="HTH_20"/>
    <property type="match status" value="1"/>
</dbReference>
<comment type="caution">
    <text evidence="2">The sequence shown here is derived from an EMBL/GenBank/DDBJ whole genome shotgun (WGS) entry which is preliminary data.</text>
</comment>
<keyword evidence="2" id="KW-0238">DNA-binding</keyword>
<dbReference type="InterPro" id="IPR036388">
    <property type="entry name" value="WH-like_DNA-bd_sf"/>
</dbReference>
<dbReference type="AlphaFoldDB" id="A0A7W7FWA1"/>
<dbReference type="SUPFAM" id="SSF46785">
    <property type="entry name" value="Winged helix' DNA-binding domain"/>
    <property type="match status" value="1"/>
</dbReference>
<feature type="domain" description="HTH arsR-type" evidence="1">
    <location>
        <begin position="2"/>
        <end position="92"/>
    </location>
</feature>
<dbReference type="SMART" id="SM00418">
    <property type="entry name" value="HTH_ARSR"/>
    <property type="match status" value="1"/>
</dbReference>
<dbReference type="GO" id="GO:0003700">
    <property type="term" value="F:DNA-binding transcription factor activity"/>
    <property type="evidence" value="ECO:0007669"/>
    <property type="project" value="InterPro"/>
</dbReference>
<name>A0A7W7FWA1_9PSEU</name>
<keyword evidence="3" id="KW-1185">Reference proteome</keyword>
<dbReference type="Gene3D" id="6.10.140.2180">
    <property type="match status" value="1"/>
</dbReference>
<dbReference type="EMBL" id="JACHMH010000001">
    <property type="protein sequence ID" value="MBB4679388.1"/>
    <property type="molecule type" value="Genomic_DNA"/>
</dbReference>
<dbReference type="Gene3D" id="1.10.10.10">
    <property type="entry name" value="Winged helix-like DNA-binding domain superfamily/Winged helix DNA-binding domain"/>
    <property type="match status" value="1"/>
</dbReference>
<dbReference type="InterPro" id="IPR036390">
    <property type="entry name" value="WH_DNA-bd_sf"/>
</dbReference>
<dbReference type="GO" id="GO:0003677">
    <property type="term" value="F:DNA binding"/>
    <property type="evidence" value="ECO:0007669"/>
    <property type="project" value="UniProtKB-KW"/>
</dbReference>
<proteinExistence type="predicted"/>
<gene>
    <name evidence="2" type="ORF">HNR67_005506</name>
</gene>
<protein>
    <submittedName>
        <fullName evidence="2">DNA-binding transcriptional ArsR family regulator</fullName>
    </submittedName>
</protein>
<evidence type="ECO:0000259" key="1">
    <source>
        <dbReference type="SMART" id="SM00418"/>
    </source>
</evidence>
<reference evidence="2 3" key="1">
    <citation type="submission" date="2020-08" db="EMBL/GenBank/DDBJ databases">
        <title>Sequencing the genomes of 1000 actinobacteria strains.</title>
        <authorList>
            <person name="Klenk H.-P."/>
        </authorList>
    </citation>
    <scope>NUCLEOTIDE SEQUENCE [LARGE SCALE GENOMIC DNA]</scope>
    <source>
        <strain evidence="2 3">DSM 44230</strain>
    </source>
</reference>
<dbReference type="RefSeq" id="WP_185005144.1">
    <property type="nucleotide sequence ID" value="NZ_BAAAUI010000001.1"/>
</dbReference>
<dbReference type="Proteomes" id="UP000533598">
    <property type="component" value="Unassembled WGS sequence"/>
</dbReference>
<evidence type="ECO:0000313" key="3">
    <source>
        <dbReference type="Proteomes" id="UP000533598"/>
    </source>
</evidence>
<sequence>MDTLDLLLHPVRLRITWCLSGGRTVTTSDLCAQLPDVPKTTLYRHVGLLAEGGILEVADEQRVHGAVERHYRLRQDRTVVDPAAAAAMTLDDHRHGFAAAMAALLAEFNAYLDRDGANPPTDGVGYKQGTLWLNTAEVAELAGEMVALLRARAGNQPEADRAPYLVSPIFFPIARAGQPEDGQ</sequence>
<dbReference type="InterPro" id="IPR001845">
    <property type="entry name" value="HTH_ArsR_DNA-bd_dom"/>
</dbReference>
<accession>A0A7W7FWA1</accession>